<dbReference type="GO" id="GO:0007059">
    <property type="term" value="P:chromosome segregation"/>
    <property type="evidence" value="ECO:0007669"/>
    <property type="project" value="UniProtKB-KW"/>
</dbReference>
<keyword evidence="15" id="KW-0131">Cell cycle</keyword>
<keyword evidence="8" id="KW-0493">Microtubule</keyword>
<evidence type="ECO:0000256" key="8">
    <source>
        <dbReference type="ARBA" id="ARBA00022701"/>
    </source>
</evidence>
<keyword evidence="5" id="KW-0158">Chromosome</keyword>
<evidence type="ECO:0000256" key="11">
    <source>
        <dbReference type="ARBA" id="ARBA00022838"/>
    </source>
</evidence>
<dbReference type="EMBL" id="PGCI01001254">
    <property type="protein sequence ID" value="PLW06117.1"/>
    <property type="molecule type" value="Genomic_DNA"/>
</dbReference>
<dbReference type="PANTHER" id="PTHR28216">
    <property type="entry name" value="DASH COMPLEX SUBUNIT DUO1"/>
    <property type="match status" value="1"/>
</dbReference>
<dbReference type="InterPro" id="IPR013960">
    <property type="entry name" value="DASH_Duo1"/>
</dbReference>
<dbReference type="GO" id="GO:0051301">
    <property type="term" value="P:cell division"/>
    <property type="evidence" value="ECO:0007669"/>
    <property type="project" value="UniProtKB-KW"/>
</dbReference>
<evidence type="ECO:0000256" key="4">
    <source>
        <dbReference type="ARBA" id="ARBA00005366"/>
    </source>
</evidence>
<dbReference type="AlphaFoldDB" id="A0A2N5RYP1"/>
<evidence type="ECO:0000256" key="17">
    <source>
        <dbReference type="ARBA" id="ARBA00044152"/>
    </source>
</evidence>
<feature type="compositionally biased region" description="Low complexity" evidence="20">
    <location>
        <begin position="139"/>
        <end position="160"/>
    </location>
</feature>
<comment type="caution">
    <text evidence="21">The sequence shown here is derived from an EMBL/GenBank/DDBJ whole genome shotgun (WGS) entry which is preliminary data.</text>
</comment>
<keyword evidence="13" id="KW-0206">Cytoskeleton</keyword>
<evidence type="ECO:0000313" key="21">
    <source>
        <dbReference type="EMBL" id="PLW06117.1"/>
    </source>
</evidence>
<dbReference type="GO" id="GO:0005874">
    <property type="term" value="C:microtubule"/>
    <property type="evidence" value="ECO:0007669"/>
    <property type="project" value="UniProtKB-KW"/>
</dbReference>
<evidence type="ECO:0000256" key="15">
    <source>
        <dbReference type="ARBA" id="ARBA00023306"/>
    </source>
</evidence>
<evidence type="ECO:0000256" key="9">
    <source>
        <dbReference type="ARBA" id="ARBA00022776"/>
    </source>
</evidence>
<evidence type="ECO:0000256" key="18">
    <source>
        <dbReference type="ARBA" id="ARBA00044358"/>
    </source>
</evidence>
<dbReference type="GO" id="GO:0000278">
    <property type="term" value="P:mitotic cell cycle"/>
    <property type="evidence" value="ECO:0007669"/>
    <property type="project" value="InterPro"/>
</dbReference>
<keyword evidence="14" id="KW-0539">Nucleus</keyword>
<keyword evidence="7" id="KW-0132">Cell division</keyword>
<evidence type="ECO:0000256" key="20">
    <source>
        <dbReference type="SAM" id="MobiDB-lite"/>
    </source>
</evidence>
<evidence type="ECO:0000256" key="5">
    <source>
        <dbReference type="ARBA" id="ARBA00022454"/>
    </source>
</evidence>
<dbReference type="Pfam" id="PF08651">
    <property type="entry name" value="DASH_Duo1"/>
    <property type="match status" value="1"/>
</dbReference>
<dbReference type="PANTHER" id="PTHR28216:SF1">
    <property type="entry name" value="DASH COMPLEX SUBUNIT DUO1"/>
    <property type="match status" value="1"/>
</dbReference>
<evidence type="ECO:0000256" key="19">
    <source>
        <dbReference type="SAM" id="Coils"/>
    </source>
</evidence>
<organism evidence="21 22">
    <name type="scientific">Puccinia coronata f. sp. avenae</name>
    <dbReference type="NCBI Taxonomy" id="200324"/>
    <lineage>
        <taxon>Eukaryota</taxon>
        <taxon>Fungi</taxon>
        <taxon>Dikarya</taxon>
        <taxon>Basidiomycota</taxon>
        <taxon>Pucciniomycotina</taxon>
        <taxon>Pucciniomycetes</taxon>
        <taxon>Pucciniales</taxon>
        <taxon>Pucciniaceae</taxon>
        <taxon>Puccinia</taxon>
    </lineage>
</organism>
<dbReference type="GO" id="GO:0042729">
    <property type="term" value="C:DASH complex"/>
    <property type="evidence" value="ECO:0007669"/>
    <property type="project" value="InterPro"/>
</dbReference>
<proteinExistence type="inferred from homology"/>
<evidence type="ECO:0000256" key="6">
    <source>
        <dbReference type="ARBA" id="ARBA00022490"/>
    </source>
</evidence>
<feature type="compositionally biased region" description="Low complexity" evidence="20">
    <location>
        <begin position="116"/>
        <end position="126"/>
    </location>
</feature>
<keyword evidence="11" id="KW-0995">Kinetochore</keyword>
<keyword evidence="16" id="KW-0137">Centromere</keyword>
<feature type="region of interest" description="Disordered" evidence="20">
    <location>
        <begin position="110"/>
        <end position="169"/>
    </location>
</feature>
<keyword evidence="10" id="KW-0159">Chromosome partition</keyword>
<sequence length="169" mass="19609">QWIRRETERNQELENERDWLRDINRLLKKSADEMDTIKDNLANVQSATETSHELLDLYSKILTQTEHTKDLLSNPNWQGFSADMKRRAEIRQAEKTRLAQEREREIEEQLMREQKQQQLEAEAAAEAARKQSQLHRSTRGAGSATRGRGRGTTAGRSVRGQSRIGRIAR</sequence>
<name>A0A2N5RYP1_9BASI</name>
<reference evidence="21 22" key="1">
    <citation type="submission" date="2017-11" db="EMBL/GenBank/DDBJ databases">
        <title>De novo assembly and phasing of dikaryotic genomes from two isolates of Puccinia coronata f. sp. avenae, the causal agent of oat crown rust.</title>
        <authorList>
            <person name="Miller M.E."/>
            <person name="Zhang Y."/>
            <person name="Omidvar V."/>
            <person name="Sperschneider J."/>
            <person name="Schwessinger B."/>
            <person name="Raley C."/>
            <person name="Palmer J.M."/>
            <person name="Garnica D."/>
            <person name="Upadhyaya N."/>
            <person name="Rathjen J."/>
            <person name="Taylor J.M."/>
            <person name="Park R.F."/>
            <person name="Dodds P.N."/>
            <person name="Hirsch C.D."/>
            <person name="Kianian S.F."/>
            <person name="Figueroa M."/>
        </authorList>
    </citation>
    <scope>NUCLEOTIDE SEQUENCE [LARGE SCALE GENOMIC DNA]</scope>
    <source>
        <strain evidence="21">12SD80</strain>
    </source>
</reference>
<evidence type="ECO:0000256" key="12">
    <source>
        <dbReference type="ARBA" id="ARBA00023054"/>
    </source>
</evidence>
<protein>
    <recommendedName>
        <fullName evidence="17">DASH complex subunit DUO1</fullName>
    </recommendedName>
    <alternativeName>
        <fullName evidence="18">Outer kinetochore protein DUO1</fullName>
    </alternativeName>
</protein>
<evidence type="ECO:0000256" key="16">
    <source>
        <dbReference type="ARBA" id="ARBA00023328"/>
    </source>
</evidence>
<evidence type="ECO:0000313" key="22">
    <source>
        <dbReference type="Proteomes" id="UP000235392"/>
    </source>
</evidence>
<evidence type="ECO:0000256" key="3">
    <source>
        <dbReference type="ARBA" id="ARBA00004629"/>
    </source>
</evidence>
<comment type="similarity">
    <text evidence="4">Belongs to the DASH complex DUO1 family.</text>
</comment>
<feature type="non-terminal residue" evidence="21">
    <location>
        <position position="1"/>
    </location>
</feature>
<comment type="subcellular location">
    <subcellularLocation>
        <location evidence="3">Chromosome</location>
        <location evidence="3">Centromere</location>
        <location evidence="3">Kinetochore</location>
    </subcellularLocation>
    <subcellularLocation>
        <location evidence="2">Cytoplasm</location>
        <location evidence="2">Cytoskeleton</location>
        <location evidence="2">Spindle</location>
    </subcellularLocation>
    <subcellularLocation>
        <location evidence="1">Nucleus</location>
    </subcellularLocation>
</comment>
<keyword evidence="6" id="KW-0963">Cytoplasm</keyword>
<keyword evidence="12 19" id="KW-0175">Coiled coil</keyword>
<keyword evidence="9" id="KW-0498">Mitosis</keyword>
<evidence type="ECO:0000256" key="10">
    <source>
        <dbReference type="ARBA" id="ARBA00022829"/>
    </source>
</evidence>
<evidence type="ECO:0000256" key="2">
    <source>
        <dbReference type="ARBA" id="ARBA00004186"/>
    </source>
</evidence>
<gene>
    <name evidence="21" type="ORF">PCASD_23272</name>
</gene>
<evidence type="ECO:0000256" key="7">
    <source>
        <dbReference type="ARBA" id="ARBA00022618"/>
    </source>
</evidence>
<evidence type="ECO:0000256" key="14">
    <source>
        <dbReference type="ARBA" id="ARBA00023242"/>
    </source>
</evidence>
<dbReference type="GO" id="GO:0072686">
    <property type="term" value="C:mitotic spindle"/>
    <property type="evidence" value="ECO:0007669"/>
    <property type="project" value="InterPro"/>
</dbReference>
<evidence type="ECO:0000256" key="1">
    <source>
        <dbReference type="ARBA" id="ARBA00004123"/>
    </source>
</evidence>
<dbReference type="Proteomes" id="UP000235392">
    <property type="component" value="Unassembled WGS sequence"/>
</dbReference>
<feature type="coiled-coil region" evidence="19">
    <location>
        <begin position="3"/>
        <end position="47"/>
    </location>
</feature>
<evidence type="ECO:0000256" key="13">
    <source>
        <dbReference type="ARBA" id="ARBA00023212"/>
    </source>
</evidence>
<accession>A0A2N5RYP1</accession>